<dbReference type="RefSeq" id="WP_007623432.1">
    <property type="nucleotide sequence ID" value="NZ_BAEO01000058.1"/>
</dbReference>
<dbReference type="eggNOG" id="COG5635">
    <property type="taxonomic scope" value="Bacteria"/>
</dbReference>
<reference evidence="1 2" key="1">
    <citation type="journal article" date="2017" name="Antonie Van Leeuwenhoek">
        <title>Rhizobium rhizosphaerae sp. nov., a novel species isolated from rice rhizosphere.</title>
        <authorList>
            <person name="Zhao J.J."/>
            <person name="Zhang J."/>
            <person name="Zhang R.J."/>
            <person name="Zhang C.W."/>
            <person name="Yin H.Q."/>
            <person name="Zhang X.X."/>
        </authorList>
    </citation>
    <scope>NUCLEOTIDE SEQUENCE [LARGE SCALE GENOMIC DNA]</scope>
    <source>
        <strain evidence="1 2">BSs20135</strain>
    </source>
</reference>
<gene>
    <name evidence="1" type="ORF">GARC_4018</name>
</gene>
<dbReference type="EMBL" id="BAEO01000058">
    <property type="protein sequence ID" value="GAC20965.1"/>
    <property type="molecule type" value="Genomic_DNA"/>
</dbReference>
<sequence length="525" mass="61381">MNEKDESLCKRSFEKAYLWALPRNSIRELVRIYNTSEEYIESEDKVLNKILSDLEAINIPRTPQNCLTLLKISEDKFDDSPINRPDMISRVLNYIFNTGYIPKYKTRPDLMDTEHTMGYFCELMLKNKNYLFTEQNFIKTLTKFCKDNEIDLDVIVIFQILRDNNILAHRGEFYYFKFSYWVFYFAAHRMLNNERFASYILSDMNYINYPEIIEFYTGIDRKRTDALNQITQDLRGIRNTVVEKCNFPIDFNVFDNLQWLPTADGVAKLESDLTNGILNSDLPDEIKDAYADKSYDQVKPLRQNITHILETYSFLRLMKAIHSGALTLRNSNYGELKARHNLLDELLLSWGQLSNVLTTLSPVLSKNGYFEIDGATFSLTDDFGEEDSEERVKNIIVSIPANIIKWFGKDVFSQKIGTTLLNRAETETNLLNQHLLNLLIIENRPKGWDVYIQNYISKSHKNSYYLMDLYSSLKNEYRYSFASNKSLVSLKKLIKSSLSKHEFGNEKKSNRIADNRLPTRDESSL</sequence>
<accession>K6ZC13</accession>
<keyword evidence="2" id="KW-1185">Reference proteome</keyword>
<comment type="caution">
    <text evidence="1">The sequence shown here is derived from an EMBL/GenBank/DDBJ whole genome shotgun (WGS) entry which is preliminary data.</text>
</comment>
<dbReference type="AlphaFoldDB" id="K6ZC13"/>
<evidence type="ECO:0000313" key="2">
    <source>
        <dbReference type="Proteomes" id="UP000006327"/>
    </source>
</evidence>
<dbReference type="STRING" id="493475.GARC_4018"/>
<dbReference type="OrthoDB" id="6249026at2"/>
<protein>
    <submittedName>
        <fullName evidence="1">Uncharacterized protein</fullName>
    </submittedName>
</protein>
<evidence type="ECO:0000313" key="1">
    <source>
        <dbReference type="EMBL" id="GAC20965.1"/>
    </source>
</evidence>
<proteinExistence type="predicted"/>
<organism evidence="1 2">
    <name type="scientific">Paraglaciecola arctica BSs20135</name>
    <dbReference type="NCBI Taxonomy" id="493475"/>
    <lineage>
        <taxon>Bacteria</taxon>
        <taxon>Pseudomonadati</taxon>
        <taxon>Pseudomonadota</taxon>
        <taxon>Gammaproteobacteria</taxon>
        <taxon>Alteromonadales</taxon>
        <taxon>Alteromonadaceae</taxon>
        <taxon>Paraglaciecola</taxon>
    </lineage>
</organism>
<name>K6ZC13_9ALTE</name>
<dbReference type="Proteomes" id="UP000006327">
    <property type="component" value="Unassembled WGS sequence"/>
</dbReference>